<dbReference type="OrthoDB" id="167740at2157"/>
<accession>A0A1G8RVV8</accession>
<dbReference type="SUPFAM" id="SSF54637">
    <property type="entry name" value="Thioesterase/thiol ester dehydrase-isomerase"/>
    <property type="match status" value="1"/>
</dbReference>
<dbReference type="InterPro" id="IPR002539">
    <property type="entry name" value="MaoC-like_dom"/>
</dbReference>
<evidence type="ECO:0000313" key="2">
    <source>
        <dbReference type="EMBL" id="SDJ21066.1"/>
    </source>
</evidence>
<dbReference type="Pfam" id="PF01575">
    <property type="entry name" value="MaoC_dehydratas"/>
    <property type="match status" value="1"/>
</dbReference>
<dbReference type="EMBL" id="FNFC01000001">
    <property type="protein sequence ID" value="SDJ21066.1"/>
    <property type="molecule type" value="Genomic_DNA"/>
</dbReference>
<reference evidence="2 3" key="1">
    <citation type="submission" date="2016-10" db="EMBL/GenBank/DDBJ databases">
        <authorList>
            <person name="de Groot N.N."/>
        </authorList>
    </citation>
    <scope>NUCLEOTIDE SEQUENCE [LARGE SCALE GENOMIC DNA]</scope>
    <source>
        <strain evidence="2 3">IBRC-M10015</strain>
    </source>
</reference>
<proteinExistence type="predicted"/>
<feature type="domain" description="MaoC-like" evidence="1">
    <location>
        <begin position="10"/>
        <end position="101"/>
    </location>
</feature>
<name>A0A1G8RVV8_9EURY</name>
<keyword evidence="3" id="KW-1185">Reference proteome</keyword>
<evidence type="ECO:0000313" key="3">
    <source>
        <dbReference type="Proteomes" id="UP000198856"/>
    </source>
</evidence>
<dbReference type="RefSeq" id="WP_092698411.1">
    <property type="nucleotide sequence ID" value="NZ_FNFC01000001.1"/>
</dbReference>
<protein>
    <submittedName>
        <fullName evidence="2">Acyl dehydratase</fullName>
    </submittedName>
</protein>
<dbReference type="InterPro" id="IPR029069">
    <property type="entry name" value="HotDog_dom_sf"/>
</dbReference>
<dbReference type="AlphaFoldDB" id="A0A1G8RVV8"/>
<dbReference type="Proteomes" id="UP000198856">
    <property type="component" value="Unassembled WGS sequence"/>
</dbReference>
<sequence length="130" mass="14619">MVRRPREGERHTYERTFATEEVEQFAALSGDAQPRHTEPDEDGRLLVQGLLTATLPTKIGGDLAMLAHTMDIEFTRPVYTGQTIACTWTNERVEEREGRYVITADIVCTREETTVLRATIEGHVGKETAT</sequence>
<dbReference type="Gene3D" id="3.10.129.10">
    <property type="entry name" value="Hotdog Thioesterase"/>
    <property type="match status" value="1"/>
</dbReference>
<evidence type="ECO:0000259" key="1">
    <source>
        <dbReference type="Pfam" id="PF01575"/>
    </source>
</evidence>
<organism evidence="2 3">
    <name type="scientific">Halovenus aranensis</name>
    <dbReference type="NCBI Taxonomy" id="890420"/>
    <lineage>
        <taxon>Archaea</taxon>
        <taxon>Methanobacteriati</taxon>
        <taxon>Methanobacteriota</taxon>
        <taxon>Stenosarchaea group</taxon>
        <taxon>Halobacteria</taxon>
        <taxon>Halobacteriales</taxon>
        <taxon>Haloarculaceae</taxon>
        <taxon>Halovenus</taxon>
    </lineage>
</organism>
<dbReference type="STRING" id="890420.SAMN05216226_101148"/>
<gene>
    <name evidence="2" type="ORF">SAMN05216226_101148</name>
</gene>